<evidence type="ECO:0000256" key="4">
    <source>
        <dbReference type="ARBA" id="ARBA00022729"/>
    </source>
</evidence>
<dbReference type="GeneID" id="81708169"/>
<dbReference type="PANTHER" id="PTHR43649:SF31">
    <property type="entry name" value="SN-GLYCEROL-3-PHOSPHATE-BINDING PERIPLASMIC PROTEIN UGPB"/>
    <property type="match status" value="1"/>
</dbReference>
<keyword evidence="3" id="KW-0813">Transport</keyword>
<gene>
    <name evidence="6" type="ORF">CYJ26_04375</name>
</gene>
<dbReference type="InterPro" id="IPR050490">
    <property type="entry name" value="Bact_solute-bd_prot1"/>
</dbReference>
<feature type="chain" id="PRO_5038884362" evidence="5">
    <location>
        <begin position="19"/>
        <end position="437"/>
    </location>
</feature>
<dbReference type="AlphaFoldDB" id="A0A2I1KTJ5"/>
<dbReference type="Proteomes" id="UP000234778">
    <property type="component" value="Unassembled WGS sequence"/>
</dbReference>
<name>A0A2I1KTJ5_9ACTO</name>
<sequence>MINRRTFNTLAMTSLAGAGLLGLSACGGSGSGSDSKTFVIWDYESDDSAMGQAWARAIEIFKEKHPDVTVKTEDQTFEQLQKNAKIVLTGDDVPDIMEYNKGNATSGQLASQGLIEVLTEQATERGWDTKLPTSIQTTARYTEDGLMGDGDWYGVPNYGEYVFVYYNKDMFDEAGLAVPTTLEELEAVCDAFVARGQVPLAEAGSEYPMGQLWYQLILAQADRSFVDSYQLFKGDVDWSADPVKAGTAKLVEWIGKGYVAPDSAGLTAEDAGASFIAGSYPMFVSGSWWFGRMVADITGFTWDQFLFPGSKLSIGSSGNLWVVPTNAKNKELAYDFIDITLSDEVQEILGQKGGLPVAGDASTIEDDKTRTLTENFQTILDEDGLAFYPDWPVAGFYDQITSAMQSLINGSKSPEDVLADLQAAYEEGKSEMGVGEE</sequence>
<comment type="caution">
    <text evidence="6">The sequence shown here is derived from an EMBL/GenBank/DDBJ whole genome shotgun (WGS) entry which is preliminary data.</text>
</comment>
<dbReference type="PANTHER" id="PTHR43649">
    <property type="entry name" value="ARABINOSE-BINDING PROTEIN-RELATED"/>
    <property type="match status" value="1"/>
</dbReference>
<dbReference type="EMBL" id="PKHA01000003">
    <property type="protein sequence ID" value="PKY98952.1"/>
    <property type="molecule type" value="Genomic_DNA"/>
</dbReference>
<dbReference type="PROSITE" id="PS51257">
    <property type="entry name" value="PROKAR_LIPOPROTEIN"/>
    <property type="match status" value="1"/>
</dbReference>
<reference evidence="6 7" key="1">
    <citation type="submission" date="2017-12" db="EMBL/GenBank/DDBJ databases">
        <title>Phylogenetic diversity of female urinary microbiome.</title>
        <authorList>
            <person name="Thomas-White K."/>
            <person name="Wolfe A.J."/>
        </authorList>
    </citation>
    <scope>NUCLEOTIDE SEQUENCE [LARGE SCALE GENOMIC DNA]</scope>
    <source>
        <strain evidence="6 7">UMB0319</strain>
    </source>
</reference>
<proteinExistence type="inferred from homology"/>
<dbReference type="InterPro" id="IPR006059">
    <property type="entry name" value="SBP"/>
</dbReference>
<evidence type="ECO:0000256" key="5">
    <source>
        <dbReference type="SAM" id="SignalP"/>
    </source>
</evidence>
<comment type="similarity">
    <text evidence="2">Belongs to the bacterial solute-binding protein 1 family.</text>
</comment>
<comment type="subcellular location">
    <subcellularLocation>
        <location evidence="1">Cell envelope</location>
    </subcellularLocation>
</comment>
<dbReference type="Gene3D" id="3.40.190.10">
    <property type="entry name" value="Periplasmic binding protein-like II"/>
    <property type="match status" value="1"/>
</dbReference>
<dbReference type="RefSeq" id="WP_101638026.1">
    <property type="nucleotide sequence ID" value="NZ_JAWEAQ010000016.1"/>
</dbReference>
<feature type="signal peptide" evidence="5">
    <location>
        <begin position="1"/>
        <end position="18"/>
    </location>
</feature>
<protein>
    <submittedName>
        <fullName evidence="6">Sugar ABC transporter substrate-binding protein</fullName>
    </submittedName>
</protein>
<evidence type="ECO:0000313" key="7">
    <source>
        <dbReference type="Proteomes" id="UP000234778"/>
    </source>
</evidence>
<evidence type="ECO:0000256" key="1">
    <source>
        <dbReference type="ARBA" id="ARBA00004196"/>
    </source>
</evidence>
<evidence type="ECO:0000256" key="2">
    <source>
        <dbReference type="ARBA" id="ARBA00008520"/>
    </source>
</evidence>
<evidence type="ECO:0000313" key="6">
    <source>
        <dbReference type="EMBL" id="PKY98952.1"/>
    </source>
</evidence>
<keyword evidence="4 5" id="KW-0732">Signal</keyword>
<dbReference type="SUPFAM" id="SSF53850">
    <property type="entry name" value="Periplasmic binding protein-like II"/>
    <property type="match status" value="1"/>
</dbReference>
<organism evidence="6 7">
    <name type="scientific">Actinomyces urogenitalis</name>
    <dbReference type="NCBI Taxonomy" id="103621"/>
    <lineage>
        <taxon>Bacteria</taxon>
        <taxon>Bacillati</taxon>
        <taxon>Actinomycetota</taxon>
        <taxon>Actinomycetes</taxon>
        <taxon>Actinomycetales</taxon>
        <taxon>Actinomycetaceae</taxon>
        <taxon>Actinomyces</taxon>
    </lineage>
</organism>
<dbReference type="GO" id="GO:0030313">
    <property type="term" value="C:cell envelope"/>
    <property type="evidence" value="ECO:0007669"/>
    <property type="project" value="UniProtKB-SubCell"/>
</dbReference>
<accession>A0A2I1KTJ5</accession>
<dbReference type="Pfam" id="PF13416">
    <property type="entry name" value="SBP_bac_8"/>
    <property type="match status" value="1"/>
</dbReference>
<evidence type="ECO:0000256" key="3">
    <source>
        <dbReference type="ARBA" id="ARBA00022448"/>
    </source>
</evidence>